<proteinExistence type="predicted"/>
<feature type="transmembrane region" description="Helical" evidence="9">
    <location>
        <begin position="31"/>
        <end position="53"/>
    </location>
</feature>
<evidence type="ECO:0000256" key="4">
    <source>
        <dbReference type="ARBA" id="ARBA00022597"/>
    </source>
</evidence>
<dbReference type="InterPro" id="IPR050549">
    <property type="entry name" value="MFS_Trehalose_Transporter"/>
</dbReference>
<dbReference type="GO" id="GO:0022857">
    <property type="term" value="F:transmembrane transporter activity"/>
    <property type="evidence" value="ECO:0007669"/>
    <property type="project" value="InterPro"/>
</dbReference>
<keyword evidence="2" id="KW-0813">Transport</keyword>
<keyword evidence="7 9" id="KW-0472">Membrane</keyword>
<accession>A0A9N9TS35</accession>
<feature type="compositionally biased region" description="Polar residues" evidence="8">
    <location>
        <begin position="1"/>
        <end position="11"/>
    </location>
</feature>
<keyword evidence="6 9" id="KW-1133">Transmembrane helix</keyword>
<protein>
    <recommendedName>
        <fullName evidence="10">Major facilitator superfamily (MFS) profile domain-containing protein</fullName>
    </recommendedName>
</protein>
<evidence type="ECO:0000256" key="7">
    <source>
        <dbReference type="ARBA" id="ARBA00023136"/>
    </source>
</evidence>
<evidence type="ECO:0000313" key="11">
    <source>
        <dbReference type="EMBL" id="CAG9861744.1"/>
    </source>
</evidence>
<organism evidence="11 12">
    <name type="scientific">Phyllotreta striolata</name>
    <name type="common">Striped flea beetle</name>
    <name type="synonym">Crioceris striolata</name>
    <dbReference type="NCBI Taxonomy" id="444603"/>
    <lineage>
        <taxon>Eukaryota</taxon>
        <taxon>Metazoa</taxon>
        <taxon>Ecdysozoa</taxon>
        <taxon>Arthropoda</taxon>
        <taxon>Hexapoda</taxon>
        <taxon>Insecta</taxon>
        <taxon>Pterygota</taxon>
        <taxon>Neoptera</taxon>
        <taxon>Endopterygota</taxon>
        <taxon>Coleoptera</taxon>
        <taxon>Polyphaga</taxon>
        <taxon>Cucujiformia</taxon>
        <taxon>Chrysomeloidea</taxon>
        <taxon>Chrysomelidae</taxon>
        <taxon>Galerucinae</taxon>
        <taxon>Alticini</taxon>
        <taxon>Phyllotreta</taxon>
    </lineage>
</organism>
<dbReference type="EMBL" id="OU900097">
    <property type="protein sequence ID" value="CAG9861744.1"/>
    <property type="molecule type" value="Genomic_DNA"/>
</dbReference>
<evidence type="ECO:0000256" key="5">
    <source>
        <dbReference type="ARBA" id="ARBA00022692"/>
    </source>
</evidence>
<dbReference type="GO" id="GO:0005886">
    <property type="term" value="C:plasma membrane"/>
    <property type="evidence" value="ECO:0007669"/>
    <property type="project" value="UniProtKB-SubCell"/>
</dbReference>
<feature type="transmembrane region" description="Helical" evidence="9">
    <location>
        <begin position="110"/>
        <end position="128"/>
    </location>
</feature>
<feature type="region of interest" description="Disordered" evidence="8">
    <location>
        <begin position="1"/>
        <end position="24"/>
    </location>
</feature>
<dbReference type="Pfam" id="PF00083">
    <property type="entry name" value="Sugar_tr"/>
    <property type="match status" value="1"/>
</dbReference>
<dbReference type="Proteomes" id="UP001153712">
    <property type="component" value="Chromosome 4"/>
</dbReference>
<keyword evidence="3" id="KW-1003">Cell membrane</keyword>
<dbReference type="AlphaFoldDB" id="A0A9N9TS35"/>
<feature type="transmembrane region" description="Helical" evidence="9">
    <location>
        <begin position="444"/>
        <end position="467"/>
    </location>
</feature>
<evidence type="ECO:0000259" key="10">
    <source>
        <dbReference type="PROSITE" id="PS50850"/>
    </source>
</evidence>
<dbReference type="PROSITE" id="PS50850">
    <property type="entry name" value="MFS"/>
    <property type="match status" value="1"/>
</dbReference>
<keyword evidence="12" id="KW-1185">Reference proteome</keyword>
<evidence type="ECO:0000313" key="12">
    <source>
        <dbReference type="Proteomes" id="UP001153712"/>
    </source>
</evidence>
<keyword evidence="4" id="KW-0762">Sugar transport</keyword>
<feature type="transmembrane region" description="Helical" evidence="9">
    <location>
        <begin position="280"/>
        <end position="299"/>
    </location>
</feature>
<evidence type="ECO:0000256" key="6">
    <source>
        <dbReference type="ARBA" id="ARBA00022989"/>
    </source>
</evidence>
<feature type="transmembrane region" description="Helical" evidence="9">
    <location>
        <begin position="195"/>
        <end position="213"/>
    </location>
</feature>
<feature type="transmembrane region" description="Helical" evidence="9">
    <location>
        <begin position="386"/>
        <end position="404"/>
    </location>
</feature>
<dbReference type="FunFam" id="1.20.1250.20:FF:000218">
    <property type="entry name" value="facilitated trehalose transporter Tret1"/>
    <property type="match status" value="1"/>
</dbReference>
<dbReference type="PANTHER" id="PTHR48021">
    <property type="match status" value="1"/>
</dbReference>
<evidence type="ECO:0000256" key="8">
    <source>
        <dbReference type="SAM" id="MobiDB-lite"/>
    </source>
</evidence>
<keyword evidence="5 9" id="KW-0812">Transmembrane</keyword>
<feature type="transmembrane region" description="Helical" evidence="9">
    <location>
        <begin position="80"/>
        <end position="98"/>
    </location>
</feature>
<evidence type="ECO:0000256" key="3">
    <source>
        <dbReference type="ARBA" id="ARBA00022475"/>
    </source>
</evidence>
<dbReference type="OrthoDB" id="6696619at2759"/>
<sequence>MTSEDFTNTPPEDSDERSNNDEVTHNKPETLFTYFTIGTAFLLIMAGGSTLVWSSPAVVQMKLADPIENPLSKPIEAPELSLLIGLPTVGGLLGCFVIPKLSDIVGRKRTLLTIGSIWLLAMIATSFSHNLTTFVAFTCASAAMQSASFVAVPIYLTEICQYHSRAQLGCILSLFLPIGELFTYSAGSALSVRDFTLVISTPLMVFLVLFHLAPESPVYSLTKGRAEECRRSLRKLRSNKSEKEVNGEYDQIRAHLDSQEGESGKELVILGLLKTKEGRLGLVFGTIQILIQFLTGGTLVMQLMGPIFDEANTISGNTIAIIAGAAKVVFFLLASFLVERTGRRPLLIVSCVGTGISTAVLCVYFYLNYTNDPVVDDLKLLPLGAVLFYIMSYSMGIGPIPLAVISEMFPSHARSVAISFICMFCGVVLAVYNSCYPILAEQAGTHWCFFMFCLFSFVGAVVVYFVLPETKGKSDAEIRQILMDY</sequence>
<gene>
    <name evidence="11" type="ORF">PHYEVI_LOCUS8074</name>
</gene>
<dbReference type="InterPro" id="IPR005828">
    <property type="entry name" value="MFS_sugar_transport-like"/>
</dbReference>
<evidence type="ECO:0000256" key="2">
    <source>
        <dbReference type="ARBA" id="ARBA00022448"/>
    </source>
</evidence>
<feature type="transmembrane region" description="Helical" evidence="9">
    <location>
        <begin position="345"/>
        <end position="366"/>
    </location>
</feature>
<feature type="domain" description="Major facilitator superfamily (MFS) profile" evidence="10">
    <location>
        <begin position="41"/>
        <end position="471"/>
    </location>
</feature>
<feature type="transmembrane region" description="Helical" evidence="9">
    <location>
        <begin position="416"/>
        <end position="432"/>
    </location>
</feature>
<dbReference type="PANTHER" id="PTHR48021:SF1">
    <property type="entry name" value="GH07001P-RELATED"/>
    <property type="match status" value="1"/>
</dbReference>
<feature type="transmembrane region" description="Helical" evidence="9">
    <location>
        <begin position="168"/>
        <end position="189"/>
    </location>
</feature>
<evidence type="ECO:0000256" key="1">
    <source>
        <dbReference type="ARBA" id="ARBA00004651"/>
    </source>
</evidence>
<name>A0A9N9TS35_PHYSR</name>
<feature type="transmembrane region" description="Helical" evidence="9">
    <location>
        <begin position="319"/>
        <end position="338"/>
    </location>
</feature>
<dbReference type="InterPro" id="IPR036259">
    <property type="entry name" value="MFS_trans_sf"/>
</dbReference>
<evidence type="ECO:0000256" key="9">
    <source>
        <dbReference type="SAM" id="Phobius"/>
    </source>
</evidence>
<dbReference type="Gene3D" id="1.20.1250.20">
    <property type="entry name" value="MFS general substrate transporter like domains"/>
    <property type="match status" value="1"/>
</dbReference>
<comment type="subcellular location">
    <subcellularLocation>
        <location evidence="1">Cell membrane</location>
        <topology evidence="1">Multi-pass membrane protein</topology>
    </subcellularLocation>
</comment>
<reference evidence="11" key="1">
    <citation type="submission" date="2022-01" db="EMBL/GenBank/DDBJ databases">
        <authorList>
            <person name="King R."/>
        </authorList>
    </citation>
    <scope>NUCLEOTIDE SEQUENCE</scope>
</reference>
<dbReference type="InterPro" id="IPR020846">
    <property type="entry name" value="MFS_dom"/>
</dbReference>
<feature type="transmembrane region" description="Helical" evidence="9">
    <location>
        <begin position="134"/>
        <end position="156"/>
    </location>
</feature>
<dbReference type="SUPFAM" id="SSF103473">
    <property type="entry name" value="MFS general substrate transporter"/>
    <property type="match status" value="1"/>
</dbReference>